<organism evidence="2 3">
    <name type="scientific">Maccoyibacter intestinihominis</name>
    <dbReference type="NCBI Taxonomy" id="3133499"/>
    <lineage>
        <taxon>Bacteria</taxon>
        <taxon>Bacillati</taxon>
        <taxon>Bacillota</taxon>
        <taxon>Clostridia</taxon>
        <taxon>Lachnospirales</taxon>
        <taxon>Lachnospiraceae</taxon>
        <taxon>Maccoyibacter</taxon>
    </lineage>
</organism>
<dbReference type="Proteomes" id="UP001454489">
    <property type="component" value="Unassembled WGS sequence"/>
</dbReference>
<dbReference type="InterPro" id="IPR000032">
    <property type="entry name" value="HPr-like"/>
</dbReference>
<reference evidence="2 3" key="1">
    <citation type="submission" date="2024-03" db="EMBL/GenBank/DDBJ databases">
        <title>Human intestinal bacterial collection.</title>
        <authorList>
            <person name="Pauvert C."/>
            <person name="Hitch T.C.A."/>
            <person name="Clavel T."/>
        </authorList>
    </citation>
    <scope>NUCLEOTIDE SEQUENCE [LARGE SCALE GENOMIC DNA]</scope>
    <source>
        <strain evidence="2 3">CLA-AA-H185</strain>
    </source>
</reference>
<dbReference type="SUPFAM" id="SSF55594">
    <property type="entry name" value="HPr-like"/>
    <property type="match status" value="1"/>
</dbReference>
<accession>A0ABV1HGP0</accession>
<dbReference type="Pfam" id="PF00381">
    <property type="entry name" value="PTS-HPr"/>
    <property type="match status" value="1"/>
</dbReference>
<evidence type="ECO:0000259" key="1">
    <source>
        <dbReference type="Pfam" id="PF00381"/>
    </source>
</evidence>
<dbReference type="Gene3D" id="3.30.1340.10">
    <property type="entry name" value="HPr-like"/>
    <property type="match status" value="1"/>
</dbReference>
<proteinExistence type="predicted"/>
<dbReference type="EMBL" id="JBBMEX010000020">
    <property type="protein sequence ID" value="MEQ2558885.1"/>
    <property type="molecule type" value="Genomic_DNA"/>
</dbReference>
<protein>
    <submittedName>
        <fullName evidence="2">HPr family phosphocarrier protein</fullName>
    </submittedName>
</protein>
<evidence type="ECO:0000313" key="2">
    <source>
        <dbReference type="EMBL" id="MEQ2558885.1"/>
    </source>
</evidence>
<sequence length="75" mass="8496">MNEKQIRLRSREEVQDFVQAASNCNFDIDISYDRVIIDAKSFLGVLGLGVSRVLTVTYCGKDMDFENTVQKYAVA</sequence>
<keyword evidence="3" id="KW-1185">Reference proteome</keyword>
<dbReference type="InterPro" id="IPR035895">
    <property type="entry name" value="HPr-like_sf"/>
</dbReference>
<evidence type="ECO:0000313" key="3">
    <source>
        <dbReference type="Proteomes" id="UP001454489"/>
    </source>
</evidence>
<name>A0ABV1HGP0_9FIRM</name>
<gene>
    <name evidence="2" type="ORF">WMO43_13635</name>
</gene>
<comment type="caution">
    <text evidence="2">The sequence shown here is derived from an EMBL/GenBank/DDBJ whole genome shotgun (WGS) entry which is preliminary data.</text>
</comment>
<feature type="domain" description="HPr" evidence="1">
    <location>
        <begin position="16"/>
        <end position="56"/>
    </location>
</feature>
<dbReference type="RefSeq" id="WP_353531552.1">
    <property type="nucleotide sequence ID" value="NZ_JBBMEX010000020.1"/>
</dbReference>